<feature type="compositionally biased region" description="Polar residues" evidence="1">
    <location>
        <begin position="51"/>
        <end position="65"/>
    </location>
</feature>
<feature type="compositionally biased region" description="Low complexity" evidence="1">
    <location>
        <begin position="732"/>
        <end position="745"/>
    </location>
</feature>
<feature type="region of interest" description="Disordered" evidence="1">
    <location>
        <begin position="598"/>
        <end position="624"/>
    </location>
</feature>
<dbReference type="InterPro" id="IPR021386">
    <property type="entry name" value="SPP41_DUF3020"/>
</dbReference>
<feature type="compositionally biased region" description="Polar residues" evidence="1">
    <location>
        <begin position="1351"/>
        <end position="1361"/>
    </location>
</feature>
<feature type="compositionally biased region" description="Polar residues" evidence="1">
    <location>
        <begin position="782"/>
        <end position="802"/>
    </location>
</feature>
<feature type="compositionally biased region" description="Polar residues" evidence="1">
    <location>
        <begin position="317"/>
        <end position="334"/>
    </location>
</feature>
<evidence type="ECO:0000259" key="2">
    <source>
        <dbReference type="Pfam" id="PF11223"/>
    </source>
</evidence>
<feature type="region of interest" description="Disordered" evidence="1">
    <location>
        <begin position="1316"/>
        <end position="1424"/>
    </location>
</feature>
<comment type="caution">
    <text evidence="3">The sequence shown here is derived from an EMBL/GenBank/DDBJ whole genome shotgun (WGS) entry which is preliminary data.</text>
</comment>
<dbReference type="OrthoDB" id="5595797at2759"/>
<feature type="compositionally biased region" description="Basic and acidic residues" evidence="1">
    <location>
        <begin position="361"/>
        <end position="371"/>
    </location>
</feature>
<feature type="compositionally biased region" description="Low complexity" evidence="1">
    <location>
        <begin position="932"/>
        <end position="978"/>
    </location>
</feature>
<feature type="compositionally biased region" description="Pro residues" evidence="1">
    <location>
        <begin position="979"/>
        <end position="989"/>
    </location>
</feature>
<evidence type="ECO:0000313" key="3">
    <source>
        <dbReference type="EMBL" id="CDO51701.1"/>
    </source>
</evidence>
<feature type="region of interest" description="Disordered" evidence="1">
    <location>
        <begin position="383"/>
        <end position="437"/>
    </location>
</feature>
<protein>
    <recommendedName>
        <fullName evidence="2">DUF3020 domain-containing protein</fullName>
    </recommendedName>
</protein>
<feature type="region of interest" description="Disordered" evidence="1">
    <location>
        <begin position="878"/>
        <end position="897"/>
    </location>
</feature>
<feature type="compositionally biased region" description="Low complexity" evidence="1">
    <location>
        <begin position="1256"/>
        <end position="1268"/>
    </location>
</feature>
<dbReference type="EMBL" id="CCBN010000001">
    <property type="protein sequence ID" value="CDO51701.1"/>
    <property type="molecule type" value="Genomic_DNA"/>
</dbReference>
<feature type="compositionally biased region" description="Polar residues" evidence="1">
    <location>
        <begin position="410"/>
        <end position="421"/>
    </location>
</feature>
<dbReference type="Pfam" id="PF11223">
    <property type="entry name" value="DUF3020"/>
    <property type="match status" value="1"/>
</dbReference>
<feature type="compositionally biased region" description="Polar residues" evidence="1">
    <location>
        <begin position="600"/>
        <end position="617"/>
    </location>
</feature>
<feature type="compositionally biased region" description="Basic and acidic residues" evidence="1">
    <location>
        <begin position="169"/>
        <end position="182"/>
    </location>
</feature>
<dbReference type="STRING" id="1173061.A0A0J9X3L6"/>
<feature type="region of interest" description="Disordered" evidence="1">
    <location>
        <begin position="654"/>
        <end position="691"/>
    </location>
</feature>
<feature type="region of interest" description="Disordered" evidence="1">
    <location>
        <begin position="551"/>
        <end position="572"/>
    </location>
</feature>
<feature type="region of interest" description="Disordered" evidence="1">
    <location>
        <begin position="932"/>
        <end position="1069"/>
    </location>
</feature>
<feature type="region of interest" description="Disordered" evidence="1">
    <location>
        <begin position="88"/>
        <end position="132"/>
    </location>
</feature>
<feature type="compositionally biased region" description="Basic and acidic residues" evidence="1">
    <location>
        <begin position="113"/>
        <end position="128"/>
    </location>
</feature>
<feature type="compositionally biased region" description="Polar residues" evidence="1">
    <location>
        <begin position="682"/>
        <end position="691"/>
    </location>
</feature>
<keyword evidence="4" id="KW-1185">Reference proteome</keyword>
<reference evidence="3" key="1">
    <citation type="submission" date="2014-03" db="EMBL/GenBank/DDBJ databases">
        <authorList>
            <person name="Casaregola S."/>
        </authorList>
    </citation>
    <scope>NUCLEOTIDE SEQUENCE [LARGE SCALE GENOMIC DNA]</scope>
    <source>
        <strain evidence="3">CLIB 918</strain>
    </source>
</reference>
<feature type="compositionally biased region" description="Polar residues" evidence="1">
    <location>
        <begin position="839"/>
        <end position="848"/>
    </location>
</feature>
<feature type="compositionally biased region" description="Polar residues" evidence="1">
    <location>
        <begin position="293"/>
        <end position="306"/>
    </location>
</feature>
<name>A0A0J9X3L6_GEOCN</name>
<feature type="compositionally biased region" description="Low complexity" evidence="1">
    <location>
        <begin position="1369"/>
        <end position="1402"/>
    </location>
</feature>
<feature type="compositionally biased region" description="Basic and acidic residues" evidence="1">
    <location>
        <begin position="337"/>
        <end position="351"/>
    </location>
</feature>
<feature type="compositionally biased region" description="Polar residues" evidence="1">
    <location>
        <begin position="1146"/>
        <end position="1171"/>
    </location>
</feature>
<feature type="region of interest" description="Disordered" evidence="1">
    <location>
        <begin position="1133"/>
        <end position="1222"/>
    </location>
</feature>
<feature type="compositionally biased region" description="Polar residues" evidence="1">
    <location>
        <begin position="660"/>
        <end position="672"/>
    </location>
</feature>
<evidence type="ECO:0000256" key="1">
    <source>
        <dbReference type="SAM" id="MobiDB-lite"/>
    </source>
</evidence>
<proteinExistence type="predicted"/>
<feature type="compositionally biased region" description="Basic and acidic residues" evidence="1">
    <location>
        <begin position="1037"/>
        <end position="1049"/>
    </location>
</feature>
<feature type="compositionally biased region" description="Low complexity" evidence="1">
    <location>
        <begin position="768"/>
        <end position="781"/>
    </location>
</feature>
<accession>A0A0J9X3L6</accession>
<feature type="region of interest" description="Disordered" evidence="1">
    <location>
        <begin position="267"/>
        <end position="371"/>
    </location>
</feature>
<feature type="compositionally biased region" description="Basic and acidic residues" evidence="1">
    <location>
        <begin position="709"/>
        <end position="721"/>
    </location>
</feature>
<feature type="region of interest" description="Disordered" evidence="1">
    <location>
        <begin position="702"/>
        <end position="721"/>
    </location>
</feature>
<organism evidence="3 4">
    <name type="scientific">Geotrichum candidum</name>
    <name type="common">Oospora lactis</name>
    <name type="synonym">Dipodascus geotrichum</name>
    <dbReference type="NCBI Taxonomy" id="1173061"/>
    <lineage>
        <taxon>Eukaryota</taxon>
        <taxon>Fungi</taxon>
        <taxon>Dikarya</taxon>
        <taxon>Ascomycota</taxon>
        <taxon>Saccharomycotina</taxon>
        <taxon>Dipodascomycetes</taxon>
        <taxon>Dipodascales</taxon>
        <taxon>Dipodascaceae</taxon>
        <taxon>Geotrichum</taxon>
    </lineage>
</organism>
<dbReference type="Proteomes" id="UP000242525">
    <property type="component" value="Unassembled WGS sequence"/>
</dbReference>
<feature type="domain" description="DUF3020" evidence="2">
    <location>
        <begin position="1047"/>
        <end position="1095"/>
    </location>
</feature>
<sequence>MSGQPPPSENASGAQEDPQQHEIREAISSARALGSSDGTKEPTEAVDVNDLNYTANSDQHNSNSTDIEDPEFAAAANNLAMYLSSLESGEGVELAPENTHVSQSAPQEPLLDPQKDSDEPLSTSKDDTEPMFLEDYFEYNNLREMLEQAAAAVIEESKEDSGNNSSVEDSAKHSTAEIEDAARNTSENARNEDAPDSAMDELQDSINKLLGQHDTEMTDAFDSANIENASSIAEELVNSLTENPGEGQVMITESSVAEEINKVLAAAAAAAENATASSEPQEASLEIDRRTPSSESASESHLNQHPNLPLSPRLTHESTSPVTTLSDNSSSLISNAPDHHELNDRDLETRKLQQSATDNHQTNEKDVPEDFSKILLNALELALNGDNDESSEKMSTLQESRETSEAPESPGTSALSDNETPAETAGGKEEESEFDLDTIQELLMSAEHISTKDSEAIGSSKILDEKEKGDTIMVDVDRSGNHEEILAQLSSLLHPEDADESMGINENSNDVIDALTSALGNQEEEKGDEDESNQIDINLFVSAIQSALEEAQVESRLDEDDEEASEDQRSTFSKLEIQDALKSITDADGSLLLDLSSKSTNQRPVSSLSTDASNVDGSSVVEDDEENIRSTANLVEVLFQSGLLNTDNLSETAIPKSKSKATQRSTAISSAASRGKNIRAPRTTTSSQYNSTMSIAETLAYTRSHMNQKPKEAKIDPMVTRRELNRTALLKARQMSQSRSSSRAAPTYYVPPQSQSSLDKELSYRLYTPSSSSKPGSSSTTQRGQFHSTTETFNRGSQSSTGTRKRPPKTRFYYYTPPTPKSLQNGQERPGPSFAANAPRSQSDATSLQSGEQSSEQGEHNLLTALLLAKRAFGSQSEVSSEPAASQSMGAGKSTSDLVDAETMKAIQAALEAVGNTLVDEGKDKSISTTATSLTSTSVVASTSETSPSTAQSSSSEKPVDSSLTSQGASTSTSSSTLPPLPPLPPPTYPEDTATRSSSATPSETTSSSHATYTSTTQIRRPGSRRKANNGSNVMTADERERVRIENRERKKRWRGQNMDRNRDNDLRGRVTRRATQIYGAANTPQKMKWIEAEFQSRKLKRLERGVIDSFSFTNFKGSKPTNPVQSVMPEGAQQRFGSTGPEGSASKNNTPDGSSEFINGFQATVSWSNNKSEEEDTRTTRTTQPSVRKPPGTTRAKPVSSGGTNPSFFASRGAKAPTPLPMGGIVTSFKLKTNRPAAQKKSHLFNVPKPVEPINLNNSSPSDNSLSLKRKRSVSSNSSSASSLSSIALYSAGLIPPHLLPPDVSPVPLPKPLPFNGPSSSKKPAIVKPSYSSSSSIDLTKSPSPATRPSILSTVQSVTERFQEANKSSSSEGPSSAQPPSAKASASPTPASASPRAATPVAEDKRVRAMGFPPILTGMTLRR</sequence>
<feature type="compositionally biased region" description="Low complexity" evidence="1">
    <location>
        <begin position="1330"/>
        <end position="1346"/>
    </location>
</feature>
<evidence type="ECO:0000313" key="4">
    <source>
        <dbReference type="Proteomes" id="UP000242525"/>
    </source>
</evidence>
<feature type="region of interest" description="Disordered" evidence="1">
    <location>
        <begin position="151"/>
        <end position="200"/>
    </location>
</feature>
<feature type="region of interest" description="Disordered" evidence="1">
    <location>
        <begin position="1"/>
        <end position="71"/>
    </location>
</feature>
<feature type="compositionally biased region" description="Low complexity" evidence="1">
    <location>
        <begin position="267"/>
        <end position="276"/>
    </location>
</feature>
<feature type="region of interest" description="Disordered" evidence="1">
    <location>
        <begin position="731"/>
        <end position="858"/>
    </location>
</feature>
<gene>
    <name evidence="3" type="ORF">BN980_GECA01s10911g</name>
</gene>
<feature type="region of interest" description="Disordered" evidence="1">
    <location>
        <begin position="1241"/>
        <end position="1280"/>
    </location>
</feature>
<feature type="compositionally biased region" description="Low complexity" evidence="1">
    <location>
        <begin position="995"/>
        <end position="1017"/>
    </location>
</feature>
<feature type="compositionally biased region" description="Basic and acidic residues" evidence="1">
    <location>
        <begin position="1058"/>
        <end position="1069"/>
    </location>
</feature>